<dbReference type="EMBL" id="AMKT01000113">
    <property type="protein sequence ID" value="OXG10315.1"/>
    <property type="molecule type" value="Genomic_DNA"/>
</dbReference>
<gene>
    <name evidence="3" type="ORF">C361_07012</name>
</gene>
<feature type="compositionally biased region" description="Polar residues" evidence="1">
    <location>
        <begin position="92"/>
        <end position="103"/>
    </location>
</feature>
<proteinExistence type="predicted"/>
<feature type="region of interest" description="Disordered" evidence="1">
    <location>
        <begin position="92"/>
        <end position="148"/>
    </location>
</feature>
<evidence type="ECO:0000256" key="2">
    <source>
        <dbReference type="SAM" id="Phobius"/>
    </source>
</evidence>
<sequence>MSEHSPTSQNNSVDLDAPPPSYWSPLSNRATVLENNNPYSAYPDAELVGTRQGDSTELMTRGRMRGRSGVGPSTSSWVSDNKLDAYSLQNISMSSNGNANAPISSKDDDPDLPWDQTTGINFGSDPTVIEIGPSQSNRRQRRRSRPSTTTIVASSVVTVILIAAATGLIVPRVQKLHSERSHRNG</sequence>
<keyword evidence="2" id="KW-0472">Membrane</keyword>
<feature type="compositionally biased region" description="Polar residues" evidence="1">
    <location>
        <begin position="1"/>
        <end position="13"/>
    </location>
</feature>
<reference evidence="3 4" key="1">
    <citation type="submission" date="2017-06" db="EMBL/GenBank/DDBJ databases">
        <title>Global population genomics of the pathogenic fungus Cryptococcus neoformans var. grubii.</title>
        <authorList>
            <person name="Cuomo C."/>
            <person name="Litvintseva A."/>
            <person name="Chen Y."/>
            <person name="Young S."/>
            <person name="Zeng Q."/>
            <person name="Chapman S."/>
            <person name="Gujja S."/>
            <person name="Saif S."/>
            <person name="Birren B."/>
        </authorList>
    </citation>
    <scope>NUCLEOTIDE SEQUENCE [LARGE SCALE GENOMIC DNA]</scope>
    <source>
        <strain evidence="3 4">Tu259-1</strain>
    </source>
</reference>
<name>A0A854Q9W8_CRYNE</name>
<keyword evidence="2" id="KW-1133">Transmembrane helix</keyword>
<keyword evidence="2" id="KW-0812">Transmembrane</keyword>
<feature type="transmembrane region" description="Helical" evidence="2">
    <location>
        <begin position="148"/>
        <end position="170"/>
    </location>
</feature>
<organism evidence="3 4">
    <name type="scientific">Cryptococcus neoformans Tu259-1</name>
    <dbReference type="NCBI Taxonomy" id="1230072"/>
    <lineage>
        <taxon>Eukaryota</taxon>
        <taxon>Fungi</taxon>
        <taxon>Dikarya</taxon>
        <taxon>Basidiomycota</taxon>
        <taxon>Agaricomycotina</taxon>
        <taxon>Tremellomycetes</taxon>
        <taxon>Tremellales</taxon>
        <taxon>Cryptococcaceae</taxon>
        <taxon>Cryptococcus</taxon>
        <taxon>Cryptococcus neoformans species complex</taxon>
    </lineage>
</organism>
<feature type="compositionally biased region" description="Polar residues" evidence="1">
    <location>
        <begin position="24"/>
        <end position="39"/>
    </location>
</feature>
<evidence type="ECO:0000256" key="1">
    <source>
        <dbReference type="SAM" id="MobiDB-lite"/>
    </source>
</evidence>
<comment type="caution">
    <text evidence="3">The sequence shown here is derived from an EMBL/GenBank/DDBJ whole genome shotgun (WGS) entry which is preliminary data.</text>
</comment>
<dbReference type="AlphaFoldDB" id="A0A854Q9W8"/>
<feature type="region of interest" description="Disordered" evidence="1">
    <location>
        <begin position="1"/>
        <end position="79"/>
    </location>
</feature>
<accession>A0A854Q9W8</accession>
<evidence type="ECO:0000313" key="3">
    <source>
        <dbReference type="EMBL" id="OXG10315.1"/>
    </source>
</evidence>
<evidence type="ECO:0000313" key="4">
    <source>
        <dbReference type="Proteomes" id="UP000199727"/>
    </source>
</evidence>
<dbReference type="Proteomes" id="UP000199727">
    <property type="component" value="Unassembled WGS sequence"/>
</dbReference>
<protein>
    <submittedName>
        <fullName evidence="3">Uncharacterized protein</fullName>
    </submittedName>
</protein>